<protein>
    <submittedName>
        <fullName evidence="1">Uncharacterized protein</fullName>
    </submittedName>
</protein>
<gene>
    <name evidence="1" type="ORF">BDM02DRAFT_1447804</name>
</gene>
<evidence type="ECO:0000313" key="1">
    <source>
        <dbReference type="EMBL" id="KAF9650283.1"/>
    </source>
</evidence>
<name>A0ACB6ZLE9_THEGA</name>
<dbReference type="Proteomes" id="UP000886501">
    <property type="component" value="Unassembled WGS sequence"/>
</dbReference>
<accession>A0ACB6ZLE9</accession>
<dbReference type="EMBL" id="MU117986">
    <property type="protein sequence ID" value="KAF9650283.1"/>
    <property type="molecule type" value="Genomic_DNA"/>
</dbReference>
<organism evidence="1 2">
    <name type="scientific">Thelephora ganbajun</name>
    <name type="common">Ganba fungus</name>
    <dbReference type="NCBI Taxonomy" id="370292"/>
    <lineage>
        <taxon>Eukaryota</taxon>
        <taxon>Fungi</taxon>
        <taxon>Dikarya</taxon>
        <taxon>Basidiomycota</taxon>
        <taxon>Agaricomycotina</taxon>
        <taxon>Agaricomycetes</taxon>
        <taxon>Thelephorales</taxon>
        <taxon>Thelephoraceae</taxon>
        <taxon>Thelephora</taxon>
    </lineage>
</organism>
<evidence type="ECO:0000313" key="2">
    <source>
        <dbReference type="Proteomes" id="UP000886501"/>
    </source>
</evidence>
<proteinExistence type="predicted"/>
<reference evidence="1" key="2">
    <citation type="journal article" date="2020" name="Nat. Commun.">
        <title>Large-scale genome sequencing of mycorrhizal fungi provides insights into the early evolution of symbiotic traits.</title>
        <authorList>
            <person name="Miyauchi S."/>
            <person name="Kiss E."/>
            <person name="Kuo A."/>
            <person name="Drula E."/>
            <person name="Kohler A."/>
            <person name="Sanchez-Garcia M."/>
            <person name="Morin E."/>
            <person name="Andreopoulos B."/>
            <person name="Barry K.W."/>
            <person name="Bonito G."/>
            <person name="Buee M."/>
            <person name="Carver A."/>
            <person name="Chen C."/>
            <person name="Cichocki N."/>
            <person name="Clum A."/>
            <person name="Culley D."/>
            <person name="Crous P.W."/>
            <person name="Fauchery L."/>
            <person name="Girlanda M."/>
            <person name="Hayes R.D."/>
            <person name="Keri Z."/>
            <person name="LaButti K."/>
            <person name="Lipzen A."/>
            <person name="Lombard V."/>
            <person name="Magnuson J."/>
            <person name="Maillard F."/>
            <person name="Murat C."/>
            <person name="Nolan M."/>
            <person name="Ohm R.A."/>
            <person name="Pangilinan J."/>
            <person name="Pereira M.F."/>
            <person name="Perotto S."/>
            <person name="Peter M."/>
            <person name="Pfister S."/>
            <person name="Riley R."/>
            <person name="Sitrit Y."/>
            <person name="Stielow J.B."/>
            <person name="Szollosi G."/>
            <person name="Zifcakova L."/>
            <person name="Stursova M."/>
            <person name="Spatafora J.W."/>
            <person name="Tedersoo L."/>
            <person name="Vaario L.M."/>
            <person name="Yamada A."/>
            <person name="Yan M."/>
            <person name="Wang P."/>
            <person name="Xu J."/>
            <person name="Bruns T."/>
            <person name="Baldrian P."/>
            <person name="Vilgalys R."/>
            <person name="Dunand C."/>
            <person name="Henrissat B."/>
            <person name="Grigoriev I.V."/>
            <person name="Hibbett D."/>
            <person name="Nagy L.G."/>
            <person name="Martin F.M."/>
        </authorList>
    </citation>
    <scope>NUCLEOTIDE SEQUENCE</scope>
    <source>
        <strain evidence="1">P2</strain>
    </source>
</reference>
<reference evidence="1" key="1">
    <citation type="submission" date="2019-10" db="EMBL/GenBank/DDBJ databases">
        <authorList>
            <consortium name="DOE Joint Genome Institute"/>
            <person name="Kuo A."/>
            <person name="Miyauchi S."/>
            <person name="Kiss E."/>
            <person name="Drula E."/>
            <person name="Kohler A."/>
            <person name="Sanchez-Garcia M."/>
            <person name="Andreopoulos B."/>
            <person name="Barry K.W."/>
            <person name="Bonito G."/>
            <person name="Buee M."/>
            <person name="Carver A."/>
            <person name="Chen C."/>
            <person name="Cichocki N."/>
            <person name="Clum A."/>
            <person name="Culley D."/>
            <person name="Crous P.W."/>
            <person name="Fauchery L."/>
            <person name="Girlanda M."/>
            <person name="Hayes R."/>
            <person name="Keri Z."/>
            <person name="Labutti K."/>
            <person name="Lipzen A."/>
            <person name="Lombard V."/>
            <person name="Magnuson J."/>
            <person name="Maillard F."/>
            <person name="Morin E."/>
            <person name="Murat C."/>
            <person name="Nolan M."/>
            <person name="Ohm R."/>
            <person name="Pangilinan J."/>
            <person name="Pereira M."/>
            <person name="Perotto S."/>
            <person name="Peter M."/>
            <person name="Riley R."/>
            <person name="Sitrit Y."/>
            <person name="Stielow B."/>
            <person name="Szollosi G."/>
            <person name="Zifcakova L."/>
            <person name="Stursova M."/>
            <person name="Spatafora J.W."/>
            <person name="Tedersoo L."/>
            <person name="Vaario L.-M."/>
            <person name="Yamada A."/>
            <person name="Yan M."/>
            <person name="Wang P."/>
            <person name="Xu J."/>
            <person name="Bruns T."/>
            <person name="Baldrian P."/>
            <person name="Vilgalys R."/>
            <person name="Henrissat B."/>
            <person name="Grigoriev I.V."/>
            <person name="Hibbett D."/>
            <person name="Nagy L.G."/>
            <person name="Martin F.M."/>
        </authorList>
    </citation>
    <scope>NUCLEOTIDE SEQUENCE</scope>
    <source>
        <strain evidence="1">P2</strain>
    </source>
</reference>
<sequence length="212" mass="23020">MRYGGNRPNASNSSIRSIIHLLALQLAAITSGEPVEVTPLVPTGASVPHELRPPGSRPPVRFLRQCVAGSRYTLGNFFQNTVVNPRQSGSSNRPLPPVPFVVSSIGLSSSPTRTPDTSCYKPSADCWSYFKCPYQSIVLSDSARGRSFSPREPHPSFRVTTTGCHPAWPNKHPDKSQAFDCDTQAVTGHRPHWQHGGAFTAVDNRPEACGSQ</sequence>
<comment type="caution">
    <text evidence="1">The sequence shown here is derived from an EMBL/GenBank/DDBJ whole genome shotgun (WGS) entry which is preliminary data.</text>
</comment>
<keyword evidence="2" id="KW-1185">Reference proteome</keyword>